<evidence type="ECO:0000313" key="3">
    <source>
        <dbReference type="Proteomes" id="UP000182762"/>
    </source>
</evidence>
<organism evidence="2 3">
    <name type="scientific">Priestia endophytica DSM 13796</name>
    <dbReference type="NCBI Taxonomy" id="1121089"/>
    <lineage>
        <taxon>Bacteria</taxon>
        <taxon>Bacillati</taxon>
        <taxon>Bacillota</taxon>
        <taxon>Bacilli</taxon>
        <taxon>Bacillales</taxon>
        <taxon>Bacillaceae</taxon>
        <taxon>Priestia</taxon>
    </lineage>
</organism>
<dbReference type="Proteomes" id="UP000182762">
    <property type="component" value="Unassembled WGS sequence"/>
</dbReference>
<gene>
    <name evidence="2" type="ORF">SAMN02745910_03676</name>
</gene>
<comment type="caution">
    <text evidence="2">The sequence shown here is derived from an EMBL/GenBank/DDBJ whole genome shotgun (WGS) entry which is preliminary data.</text>
</comment>
<dbReference type="RefSeq" id="WP_061806006.1">
    <property type="nucleotide sequence ID" value="NZ_FOXX01000010.1"/>
</dbReference>
<proteinExistence type="predicted"/>
<reference evidence="2 3" key="1">
    <citation type="submission" date="2016-10" db="EMBL/GenBank/DDBJ databases">
        <authorList>
            <person name="Varghese N."/>
            <person name="Submissions S."/>
        </authorList>
    </citation>
    <scope>NUCLEOTIDE SEQUENCE [LARGE SCALE GENOMIC DNA]</scope>
    <source>
        <strain evidence="2 3">DSM 13796</strain>
    </source>
</reference>
<sequence>MKEIALKEHLYVLEEKLLQSDVRKSVIELEELLAHDFVEFGSSGRVFNKEITIGRLPNEETVDEMTITDFEIKLLASHIVLTTFRLLKHASMEYSLRSSIWKLTGEHWQMIFHQGTPTKAP</sequence>
<feature type="domain" description="DUF4440" evidence="1">
    <location>
        <begin position="13"/>
        <end position="110"/>
    </location>
</feature>
<dbReference type="GeneID" id="93712268"/>
<evidence type="ECO:0000259" key="1">
    <source>
        <dbReference type="Pfam" id="PF14534"/>
    </source>
</evidence>
<dbReference type="Gene3D" id="3.10.450.50">
    <property type="match status" value="1"/>
</dbReference>
<name>A0A1I6BIR2_9BACI</name>
<keyword evidence="3" id="KW-1185">Reference proteome</keyword>
<evidence type="ECO:0000313" key="2">
    <source>
        <dbReference type="EMBL" id="SFQ80813.1"/>
    </source>
</evidence>
<dbReference type="EMBL" id="FOXX01000010">
    <property type="protein sequence ID" value="SFQ80813.1"/>
    <property type="molecule type" value="Genomic_DNA"/>
</dbReference>
<accession>A0A1I6BIR2</accession>
<dbReference type="SUPFAM" id="SSF54427">
    <property type="entry name" value="NTF2-like"/>
    <property type="match status" value="1"/>
</dbReference>
<dbReference type="InterPro" id="IPR032710">
    <property type="entry name" value="NTF2-like_dom_sf"/>
</dbReference>
<protein>
    <recommendedName>
        <fullName evidence="1">DUF4440 domain-containing protein</fullName>
    </recommendedName>
</protein>
<dbReference type="InterPro" id="IPR027843">
    <property type="entry name" value="DUF4440"/>
</dbReference>
<dbReference type="Pfam" id="PF14534">
    <property type="entry name" value="DUF4440"/>
    <property type="match status" value="1"/>
</dbReference>